<feature type="region of interest" description="Disordered" evidence="2">
    <location>
        <begin position="1"/>
        <end position="21"/>
    </location>
</feature>
<gene>
    <name evidence="4" type="ORF">PVAG01_03492</name>
</gene>
<feature type="compositionally biased region" description="Polar residues" evidence="2">
    <location>
        <begin position="694"/>
        <end position="706"/>
    </location>
</feature>
<keyword evidence="5" id="KW-1185">Reference proteome</keyword>
<feature type="compositionally biased region" description="Polar residues" evidence="2">
    <location>
        <begin position="588"/>
        <end position="614"/>
    </location>
</feature>
<dbReference type="CDD" id="cd12148">
    <property type="entry name" value="fungal_TF_MHR"/>
    <property type="match status" value="1"/>
</dbReference>
<accession>A0ABR4PLK6</accession>
<dbReference type="Pfam" id="PF04082">
    <property type="entry name" value="Fungal_trans"/>
    <property type="match status" value="1"/>
</dbReference>
<dbReference type="SMART" id="SM00906">
    <property type="entry name" value="Fungal_trans"/>
    <property type="match status" value="1"/>
</dbReference>
<proteinExistence type="predicted"/>
<dbReference type="PANTHER" id="PTHR47783:SF1">
    <property type="entry name" value="ZN(II)2CYS6 TRANSCRIPTION FACTOR (EUROFUNG)"/>
    <property type="match status" value="1"/>
</dbReference>
<reference evidence="4 5" key="1">
    <citation type="submission" date="2024-06" db="EMBL/GenBank/DDBJ databases">
        <title>Complete genome of Phlyctema vagabunda strain 19-DSS-EL-015.</title>
        <authorList>
            <person name="Fiorenzani C."/>
        </authorList>
    </citation>
    <scope>NUCLEOTIDE SEQUENCE [LARGE SCALE GENOMIC DNA]</scope>
    <source>
        <strain evidence="4 5">19-DSS-EL-015</strain>
    </source>
</reference>
<feature type="region of interest" description="Disordered" evidence="2">
    <location>
        <begin position="442"/>
        <end position="477"/>
    </location>
</feature>
<sequence>MVVSVREHRRSTGAGSVVAMSPVSGGSGSAYGGHGTPSQTGAESRSSVEMPIYDPSDPLPVHRLIIHLVEMFFIHLGCNYPFLKQDKFVRLVEEKRVEAILVDAICALAARFSDHALLNVSHDSKYPKSEYGHIFAQRAKAAVVDTFPAPSVAAVQALLLLAYEGFGAGQDSTLWMFLGIAIRMATDLGLQKLDGVKHQGSRDPRMQTPSIDENAKASPEERMAINEKERAEVEQERIDTLWAVYMLDVVISSGTGRPVSLRADDFELDFPTMASKDESDWPKPFPALIQIIHLYGRVSDLLNNIQDVKDVTPQKIEGLSSMERDLTQLYQRLDQRLTFNASNFQHYVKAGEGTNFILVHFWFHTLIMLIHQPTLMHSFEGQIQQLLPNSNVLAMSSAKTISDILSFAEIIDPKSFIGNPFTSQPMYIAACAFLMEQIAHTSSEPTSREISPPRPGTTDSEHRKAKMSTVRKPDQKQKHSLLAVAANQNYQRCHHSLKQLEVYWAGIRYILVALDQKAKGIWDPETYTEQDMEATKVPKSEMIPSWRRRLSTVEPSPGQRFADFTRSPKPDVRHSPNIDPAQAIGWSLTGTTNSPSSNVTFMYQNKNERNTTPQPSGPANMIYDPIRQSLPETPSGTISTSEYHKKYQPYQKRTATQPMLPPAPKYSLAHSESATTSDAEMLLGLQGSPFPHTPGSQYSFDRNHNMSSPIAQPNTTNIMDFAHSAGGYLGVSNSYMGVGGVGDVMMESQEIDMSSLSTADMMPWYLPQDFLNLFDHDNSMATGASLDEPVEMGSAGPSAS</sequence>
<keyword evidence="1" id="KW-0539">Nucleus</keyword>
<dbReference type="PANTHER" id="PTHR47783">
    <property type="entry name" value="ZN(II)2CYS6 TRANSCRIPTION FACTOR (EUROFUNG)-RELATED"/>
    <property type="match status" value="1"/>
</dbReference>
<feature type="region of interest" description="Disordered" evidence="2">
    <location>
        <begin position="196"/>
        <end position="221"/>
    </location>
</feature>
<feature type="domain" description="Xylanolytic transcriptional activator regulatory" evidence="3">
    <location>
        <begin position="174"/>
        <end position="277"/>
    </location>
</feature>
<feature type="compositionally biased region" description="Polar residues" evidence="2">
    <location>
        <begin position="36"/>
        <end position="47"/>
    </location>
</feature>
<evidence type="ECO:0000256" key="1">
    <source>
        <dbReference type="ARBA" id="ARBA00023242"/>
    </source>
</evidence>
<dbReference type="EMBL" id="JBFCZG010000003">
    <property type="protein sequence ID" value="KAL3424211.1"/>
    <property type="molecule type" value="Genomic_DNA"/>
</dbReference>
<feature type="compositionally biased region" description="Polar residues" evidence="2">
    <location>
        <begin position="630"/>
        <end position="641"/>
    </location>
</feature>
<name>A0ABR4PLK6_9HELO</name>
<evidence type="ECO:0000259" key="3">
    <source>
        <dbReference type="SMART" id="SM00906"/>
    </source>
</evidence>
<feature type="region of interest" description="Disordered" evidence="2">
    <location>
        <begin position="550"/>
        <end position="706"/>
    </location>
</feature>
<comment type="caution">
    <text evidence="4">The sequence shown here is derived from an EMBL/GenBank/DDBJ whole genome shotgun (WGS) entry which is preliminary data.</text>
</comment>
<dbReference type="InterPro" id="IPR007219">
    <property type="entry name" value="XnlR_reg_dom"/>
</dbReference>
<feature type="compositionally biased region" description="Basic and acidic residues" evidence="2">
    <location>
        <begin position="566"/>
        <end position="576"/>
    </location>
</feature>
<evidence type="ECO:0000313" key="4">
    <source>
        <dbReference type="EMBL" id="KAL3424211.1"/>
    </source>
</evidence>
<dbReference type="Proteomes" id="UP001629113">
    <property type="component" value="Unassembled WGS sequence"/>
</dbReference>
<evidence type="ECO:0000256" key="2">
    <source>
        <dbReference type="SAM" id="MobiDB-lite"/>
    </source>
</evidence>
<feature type="region of interest" description="Disordered" evidence="2">
    <location>
        <begin position="28"/>
        <end position="47"/>
    </location>
</feature>
<evidence type="ECO:0000313" key="5">
    <source>
        <dbReference type="Proteomes" id="UP001629113"/>
    </source>
</evidence>
<protein>
    <recommendedName>
        <fullName evidence="3">Xylanolytic transcriptional activator regulatory domain-containing protein</fullName>
    </recommendedName>
</protein>
<organism evidence="4 5">
    <name type="scientific">Phlyctema vagabunda</name>
    <dbReference type="NCBI Taxonomy" id="108571"/>
    <lineage>
        <taxon>Eukaryota</taxon>
        <taxon>Fungi</taxon>
        <taxon>Dikarya</taxon>
        <taxon>Ascomycota</taxon>
        <taxon>Pezizomycotina</taxon>
        <taxon>Leotiomycetes</taxon>
        <taxon>Helotiales</taxon>
        <taxon>Dermateaceae</taxon>
        <taxon>Phlyctema</taxon>
    </lineage>
</organism>
<feature type="compositionally biased region" description="Basic and acidic residues" evidence="2">
    <location>
        <begin position="196"/>
        <end position="205"/>
    </location>
</feature>